<keyword evidence="1" id="KW-1133">Transmembrane helix</keyword>
<gene>
    <name evidence="2" type="ORF">CAY53_08935</name>
</gene>
<keyword evidence="1" id="KW-0472">Membrane</keyword>
<evidence type="ECO:0000313" key="2">
    <source>
        <dbReference type="EMBL" id="AVD71577.1"/>
    </source>
</evidence>
<name>A0A2L1GPM5_9BACT</name>
<dbReference type="EMBL" id="CP021255">
    <property type="protein sequence ID" value="AVD71577.1"/>
    <property type="molecule type" value="Genomic_DNA"/>
</dbReference>
<dbReference type="Proteomes" id="UP000239867">
    <property type="component" value="Chromosome"/>
</dbReference>
<accession>A0A2L1GPM5</accession>
<evidence type="ECO:0000256" key="1">
    <source>
        <dbReference type="SAM" id="Phobius"/>
    </source>
</evidence>
<reference evidence="2 3" key="1">
    <citation type="journal article" date="2018" name="MBio">
        <title>Insights into the evolution of host association through the isolation and characterization of a novel human periodontal pathobiont, Desulfobulbus oralis.</title>
        <authorList>
            <person name="Cross K.L."/>
            <person name="Chirania P."/>
            <person name="Xiong W."/>
            <person name="Beall C.J."/>
            <person name="Elkins J.G."/>
            <person name="Giannone R.J."/>
            <person name="Griffen A.L."/>
            <person name="Guss A.M."/>
            <person name="Hettich R.L."/>
            <person name="Joshi S.S."/>
            <person name="Mokrzan E.M."/>
            <person name="Martin R.K."/>
            <person name="Zhulin I.B."/>
            <person name="Leys E.J."/>
            <person name="Podar M."/>
        </authorList>
    </citation>
    <scope>NUCLEOTIDE SEQUENCE [LARGE SCALE GENOMIC DNA]</scope>
    <source>
        <strain evidence="2 3">ORNL</strain>
    </source>
</reference>
<sequence>MFFDKELRRLQEEKNLIHLRCELRRRLAPIEMRSIRTSAFRSLGIVSGGIAAGGIVLDLLQELRRLRRRR</sequence>
<proteinExistence type="predicted"/>
<protein>
    <submittedName>
        <fullName evidence="2">Uncharacterized protein</fullName>
    </submittedName>
</protein>
<evidence type="ECO:0000313" key="3">
    <source>
        <dbReference type="Proteomes" id="UP000239867"/>
    </source>
</evidence>
<dbReference type="KEGG" id="deo:CAY53_08935"/>
<organism evidence="2 3">
    <name type="scientific">Desulfobulbus oralis</name>
    <dbReference type="NCBI Taxonomy" id="1986146"/>
    <lineage>
        <taxon>Bacteria</taxon>
        <taxon>Pseudomonadati</taxon>
        <taxon>Thermodesulfobacteriota</taxon>
        <taxon>Desulfobulbia</taxon>
        <taxon>Desulfobulbales</taxon>
        <taxon>Desulfobulbaceae</taxon>
        <taxon>Desulfobulbus</taxon>
    </lineage>
</organism>
<dbReference type="RefSeq" id="WP_104936824.1">
    <property type="nucleotide sequence ID" value="NZ_CP021255.1"/>
</dbReference>
<dbReference type="AlphaFoldDB" id="A0A2L1GPM5"/>
<keyword evidence="1" id="KW-0812">Transmembrane</keyword>
<feature type="transmembrane region" description="Helical" evidence="1">
    <location>
        <begin position="39"/>
        <end position="60"/>
    </location>
</feature>
<keyword evidence="3" id="KW-1185">Reference proteome</keyword>